<dbReference type="OrthoDB" id="2905268at2759"/>
<name>A0A5C3KVI8_COPMA</name>
<keyword evidence="1" id="KW-0472">Membrane</keyword>
<reference evidence="2 3" key="1">
    <citation type="journal article" date="2019" name="Nat. Ecol. Evol.">
        <title>Megaphylogeny resolves global patterns of mushroom evolution.</title>
        <authorList>
            <person name="Varga T."/>
            <person name="Krizsan K."/>
            <person name="Foldi C."/>
            <person name="Dima B."/>
            <person name="Sanchez-Garcia M."/>
            <person name="Sanchez-Ramirez S."/>
            <person name="Szollosi G.J."/>
            <person name="Szarkandi J.G."/>
            <person name="Papp V."/>
            <person name="Albert L."/>
            <person name="Andreopoulos W."/>
            <person name="Angelini C."/>
            <person name="Antonin V."/>
            <person name="Barry K.W."/>
            <person name="Bougher N.L."/>
            <person name="Buchanan P."/>
            <person name="Buyck B."/>
            <person name="Bense V."/>
            <person name="Catcheside P."/>
            <person name="Chovatia M."/>
            <person name="Cooper J."/>
            <person name="Damon W."/>
            <person name="Desjardin D."/>
            <person name="Finy P."/>
            <person name="Geml J."/>
            <person name="Haridas S."/>
            <person name="Hughes K."/>
            <person name="Justo A."/>
            <person name="Karasinski D."/>
            <person name="Kautmanova I."/>
            <person name="Kiss B."/>
            <person name="Kocsube S."/>
            <person name="Kotiranta H."/>
            <person name="LaButti K.M."/>
            <person name="Lechner B.E."/>
            <person name="Liimatainen K."/>
            <person name="Lipzen A."/>
            <person name="Lukacs Z."/>
            <person name="Mihaltcheva S."/>
            <person name="Morgado L.N."/>
            <person name="Niskanen T."/>
            <person name="Noordeloos M.E."/>
            <person name="Ohm R.A."/>
            <person name="Ortiz-Santana B."/>
            <person name="Ovrebo C."/>
            <person name="Racz N."/>
            <person name="Riley R."/>
            <person name="Savchenko A."/>
            <person name="Shiryaev A."/>
            <person name="Soop K."/>
            <person name="Spirin V."/>
            <person name="Szebenyi C."/>
            <person name="Tomsovsky M."/>
            <person name="Tulloss R.E."/>
            <person name="Uehling J."/>
            <person name="Grigoriev I.V."/>
            <person name="Vagvolgyi C."/>
            <person name="Papp T."/>
            <person name="Martin F.M."/>
            <person name="Miettinen O."/>
            <person name="Hibbett D.S."/>
            <person name="Nagy L.G."/>
        </authorList>
    </citation>
    <scope>NUCLEOTIDE SEQUENCE [LARGE SCALE GENOMIC DNA]</scope>
    <source>
        <strain evidence="2 3">CBS 121175</strain>
    </source>
</reference>
<organism evidence="2 3">
    <name type="scientific">Coprinopsis marcescibilis</name>
    <name type="common">Agaric fungus</name>
    <name type="synonym">Psathyrella marcescibilis</name>
    <dbReference type="NCBI Taxonomy" id="230819"/>
    <lineage>
        <taxon>Eukaryota</taxon>
        <taxon>Fungi</taxon>
        <taxon>Dikarya</taxon>
        <taxon>Basidiomycota</taxon>
        <taxon>Agaricomycotina</taxon>
        <taxon>Agaricomycetes</taxon>
        <taxon>Agaricomycetidae</taxon>
        <taxon>Agaricales</taxon>
        <taxon>Agaricineae</taxon>
        <taxon>Psathyrellaceae</taxon>
        <taxon>Coprinopsis</taxon>
    </lineage>
</organism>
<keyword evidence="3" id="KW-1185">Reference proteome</keyword>
<feature type="transmembrane region" description="Helical" evidence="1">
    <location>
        <begin position="109"/>
        <end position="129"/>
    </location>
</feature>
<keyword evidence="1" id="KW-0812">Transmembrane</keyword>
<gene>
    <name evidence="2" type="ORF">FA15DRAFT_756680</name>
</gene>
<feature type="transmembrane region" description="Helical" evidence="1">
    <location>
        <begin position="141"/>
        <end position="164"/>
    </location>
</feature>
<feature type="transmembrane region" description="Helical" evidence="1">
    <location>
        <begin position="63"/>
        <end position="89"/>
    </location>
</feature>
<proteinExistence type="predicted"/>
<dbReference type="Proteomes" id="UP000307440">
    <property type="component" value="Unassembled WGS sequence"/>
</dbReference>
<evidence type="ECO:0000256" key="1">
    <source>
        <dbReference type="SAM" id="Phobius"/>
    </source>
</evidence>
<dbReference type="STRING" id="230819.A0A5C3KVI8"/>
<protein>
    <submittedName>
        <fullName evidence="2">Uncharacterized protein</fullName>
    </submittedName>
</protein>
<sequence length="394" mass="43869">MARPLLPEYGPQNSSAEDIFTEQCILNGLILAGVAYGILFTIFYQCIFVILERTKRRPAKWLLVYTIAMFVLATTGFGANTKFIQLTFIDYRNYPGGPNAFTVEEYNHWVNMLAFVSYVLMSWLADGLVLHRFMTIYDFNLMLLPLPAFMYLGMIAMSLCLTVSMTGKGDVFWSHSAINFALAYWSLSIALNVSLTILISGRLFILRRRTNQALGNSAHSKPYISLLSMLVESAALYSLWVVVFIILYARHSPAQHIIFPPLGQVQGIAPLLIIFRVGQGKAWSREAGTATWSAAVSTNIVIHGGRGGAGGTMGTMDVDVMDDRSYDGTQTINEADAPVPLTQLSSSSRKVNFRLDKKAALVREQDSDEYGPASGRWEKKESRMQVERVVEVGR</sequence>
<feature type="transmembrane region" description="Helical" evidence="1">
    <location>
        <begin position="29"/>
        <end position="51"/>
    </location>
</feature>
<evidence type="ECO:0000313" key="2">
    <source>
        <dbReference type="EMBL" id="TFK24220.1"/>
    </source>
</evidence>
<dbReference type="EMBL" id="ML210204">
    <property type="protein sequence ID" value="TFK24220.1"/>
    <property type="molecule type" value="Genomic_DNA"/>
</dbReference>
<feature type="transmembrane region" description="Helical" evidence="1">
    <location>
        <begin position="254"/>
        <end position="275"/>
    </location>
</feature>
<feature type="transmembrane region" description="Helical" evidence="1">
    <location>
        <begin position="184"/>
        <end position="205"/>
    </location>
</feature>
<evidence type="ECO:0000313" key="3">
    <source>
        <dbReference type="Proteomes" id="UP000307440"/>
    </source>
</evidence>
<keyword evidence="1" id="KW-1133">Transmembrane helix</keyword>
<accession>A0A5C3KVI8</accession>
<feature type="transmembrane region" description="Helical" evidence="1">
    <location>
        <begin position="226"/>
        <end position="248"/>
    </location>
</feature>
<dbReference type="AlphaFoldDB" id="A0A5C3KVI8"/>